<keyword evidence="11" id="KW-1185">Reference proteome</keyword>
<dbReference type="GO" id="GO:0004673">
    <property type="term" value="F:protein histidine kinase activity"/>
    <property type="evidence" value="ECO:0007669"/>
    <property type="project" value="UniProtKB-EC"/>
</dbReference>
<evidence type="ECO:0000256" key="1">
    <source>
        <dbReference type="ARBA" id="ARBA00000085"/>
    </source>
</evidence>
<dbReference type="InterPro" id="IPR019734">
    <property type="entry name" value="TPR_rpt"/>
</dbReference>
<evidence type="ECO:0000313" key="11">
    <source>
        <dbReference type="Proteomes" id="UP000031408"/>
    </source>
</evidence>
<dbReference type="SMART" id="SM00028">
    <property type="entry name" value="TPR"/>
    <property type="match status" value="2"/>
</dbReference>
<dbReference type="STRING" id="1349421.OI18_21955"/>
<dbReference type="InterPro" id="IPR011495">
    <property type="entry name" value="Sig_transdc_His_kin_sub2_dim/P"/>
</dbReference>
<dbReference type="Pfam" id="PF02518">
    <property type="entry name" value="HATPase_c"/>
    <property type="match status" value="1"/>
</dbReference>
<evidence type="ECO:0000256" key="4">
    <source>
        <dbReference type="ARBA" id="ARBA00022679"/>
    </source>
</evidence>
<dbReference type="GO" id="GO:0005524">
    <property type="term" value="F:ATP binding"/>
    <property type="evidence" value="ECO:0007669"/>
    <property type="project" value="UniProtKB-KW"/>
</dbReference>
<sequence length="745" mass="85837">MAGRLTILILLVMMVLTTYSQEVSKEDADSLLKSLSEGRSEADQLDIFLMLAKYYIFKAGEEKVDFDSARECMRKAAYLNNKIKSADAEAIQILLQSQIARENGQIKEGKAMAETAVKRLGNSKNKYYSANAYFLLSEYYSWGNLNESAEKRRLVELAIQSYEHTKYKEQLAFCLKHLADLYALNDEREKAVKMLDRSLQIYKSIGYTSLQGVYILYSYIYYQEGDYKHALNYGLMALKNAQIRGDSSMSLCQINNYIGKTLFRLNENEKAIGYYREAMKVAIKYNDNEALLQVMANTVDSYIALKKPYEALVLMGTLPKKNLEPTLDESYIYTPLSYLKIYNELRDYKEMQSYSNQILQLNRIHKPQDKLLNDFYRIMIGYYLHARQYNSAETYTRAIDSLSQKIGDPHRVKEDYYLKFRLDTARGEYKSAAGNLLKYQALNDSLFNEASGRQIRQLEVEFETEKNKNEITVLNQKNQLQQNHLKQARLVKNFTIGGIVFLFIIIGLLYRQFRHKQQSNKIILQKNQQLQLYLNEKEWLVKEIHHRVKNNFHVVASLLEIQSSYLKNKEAYSAIKESQHRIHSMSIIHQKLYQSATLSTIRMPEYIYELVEYLRESYAIRDSIGFSLQVENIELDDASGLTLGLILNEAITNSIKYAFTDTMDGKITISLSYISDSQIMLGISDNGRGLPTDFETRTGTTMGMEMLQGLTDDLGGSYSIETNGGTHIKIIFDYKPIAAANVSFS</sequence>
<comment type="caution">
    <text evidence="10">The sequence shown here is derived from an EMBL/GenBank/DDBJ whole genome shotgun (WGS) entry which is preliminary data.</text>
</comment>
<dbReference type="PANTHER" id="PTHR41523">
    <property type="entry name" value="TWO-COMPONENT SYSTEM SENSOR PROTEIN"/>
    <property type="match status" value="1"/>
</dbReference>
<dbReference type="PANTHER" id="PTHR41523:SF8">
    <property type="entry name" value="ETHYLENE RESPONSE SENSOR PROTEIN"/>
    <property type="match status" value="1"/>
</dbReference>
<evidence type="ECO:0000256" key="8">
    <source>
        <dbReference type="SAM" id="Phobius"/>
    </source>
</evidence>
<keyword evidence="5" id="KW-0547">Nucleotide-binding</keyword>
<dbReference type="SUPFAM" id="SSF55874">
    <property type="entry name" value="ATPase domain of HSP90 chaperone/DNA topoisomerase II/histidine kinase"/>
    <property type="match status" value="1"/>
</dbReference>
<dbReference type="EMBL" id="JSVC01000035">
    <property type="protein sequence ID" value="KIC92604.1"/>
    <property type="molecule type" value="Genomic_DNA"/>
</dbReference>
<evidence type="ECO:0000256" key="2">
    <source>
        <dbReference type="ARBA" id="ARBA00012438"/>
    </source>
</evidence>
<keyword evidence="6" id="KW-0418">Kinase</keyword>
<keyword evidence="7" id="KW-0067">ATP-binding</keyword>
<reference evidence="10 11" key="1">
    <citation type="submission" date="2014-11" db="EMBL/GenBank/DDBJ databases">
        <title>Genome sequence of Flavihumibacter solisilvae 3-3.</title>
        <authorList>
            <person name="Zhou G."/>
            <person name="Li M."/>
            <person name="Wang G."/>
        </authorList>
    </citation>
    <scope>NUCLEOTIDE SEQUENCE [LARGE SCALE GENOMIC DNA]</scope>
    <source>
        <strain evidence="10 11">3-3</strain>
    </source>
</reference>
<dbReference type="Gene3D" id="1.25.40.10">
    <property type="entry name" value="Tetratricopeptide repeat domain"/>
    <property type="match status" value="2"/>
</dbReference>
<keyword evidence="8" id="KW-1133">Transmembrane helix</keyword>
<proteinExistence type="predicted"/>
<dbReference type="SUPFAM" id="SSF48452">
    <property type="entry name" value="TPR-like"/>
    <property type="match status" value="1"/>
</dbReference>
<dbReference type="Pfam" id="PF07568">
    <property type="entry name" value="HisKA_2"/>
    <property type="match status" value="1"/>
</dbReference>
<dbReference type="OrthoDB" id="1223659at2"/>
<evidence type="ECO:0000259" key="9">
    <source>
        <dbReference type="PROSITE" id="PS50109"/>
    </source>
</evidence>
<dbReference type="InterPro" id="IPR036890">
    <property type="entry name" value="HATPase_C_sf"/>
</dbReference>
<dbReference type="InterPro" id="IPR003594">
    <property type="entry name" value="HATPase_dom"/>
</dbReference>
<dbReference type="EC" id="2.7.13.3" evidence="2"/>
<evidence type="ECO:0000256" key="3">
    <source>
        <dbReference type="ARBA" id="ARBA00022553"/>
    </source>
</evidence>
<keyword evidence="3" id="KW-0597">Phosphoprotein</keyword>
<dbReference type="SMART" id="SM00387">
    <property type="entry name" value="HATPase_c"/>
    <property type="match status" value="1"/>
</dbReference>
<name>A0A0C1IQ67_9BACT</name>
<keyword evidence="8" id="KW-0472">Membrane</keyword>
<evidence type="ECO:0000256" key="5">
    <source>
        <dbReference type="ARBA" id="ARBA00022741"/>
    </source>
</evidence>
<evidence type="ECO:0000256" key="6">
    <source>
        <dbReference type="ARBA" id="ARBA00022777"/>
    </source>
</evidence>
<feature type="domain" description="Histidine kinase" evidence="9">
    <location>
        <begin position="543"/>
        <end position="736"/>
    </location>
</feature>
<evidence type="ECO:0000313" key="10">
    <source>
        <dbReference type="EMBL" id="KIC92604.1"/>
    </source>
</evidence>
<dbReference type="RefSeq" id="WP_039144079.1">
    <property type="nucleotide sequence ID" value="NZ_JSVC01000035.1"/>
</dbReference>
<dbReference type="PROSITE" id="PS50109">
    <property type="entry name" value="HIS_KIN"/>
    <property type="match status" value="1"/>
</dbReference>
<evidence type="ECO:0000256" key="7">
    <source>
        <dbReference type="ARBA" id="ARBA00022840"/>
    </source>
</evidence>
<accession>A0A0C1IQ67</accession>
<dbReference type="AlphaFoldDB" id="A0A0C1IQ67"/>
<dbReference type="InterPro" id="IPR005467">
    <property type="entry name" value="His_kinase_dom"/>
</dbReference>
<keyword evidence="8" id="KW-0812">Transmembrane</keyword>
<comment type="catalytic activity">
    <reaction evidence="1">
        <text>ATP + protein L-histidine = ADP + protein N-phospho-L-histidine.</text>
        <dbReference type="EC" id="2.7.13.3"/>
    </reaction>
</comment>
<feature type="transmembrane region" description="Helical" evidence="8">
    <location>
        <begin position="490"/>
        <end position="510"/>
    </location>
</feature>
<protein>
    <recommendedName>
        <fullName evidence="2">histidine kinase</fullName>
        <ecNumber evidence="2">2.7.13.3</ecNumber>
    </recommendedName>
</protein>
<dbReference type="Gene3D" id="3.30.450.20">
    <property type="entry name" value="PAS domain"/>
    <property type="match status" value="1"/>
</dbReference>
<dbReference type="Gene3D" id="3.30.565.10">
    <property type="entry name" value="Histidine kinase-like ATPase, C-terminal domain"/>
    <property type="match status" value="1"/>
</dbReference>
<dbReference type="InterPro" id="IPR011990">
    <property type="entry name" value="TPR-like_helical_dom_sf"/>
</dbReference>
<gene>
    <name evidence="10" type="ORF">OI18_21955</name>
</gene>
<dbReference type="Proteomes" id="UP000031408">
    <property type="component" value="Unassembled WGS sequence"/>
</dbReference>
<organism evidence="10 11">
    <name type="scientific">Flavihumibacter solisilvae</name>
    <dbReference type="NCBI Taxonomy" id="1349421"/>
    <lineage>
        <taxon>Bacteria</taxon>
        <taxon>Pseudomonadati</taxon>
        <taxon>Bacteroidota</taxon>
        <taxon>Chitinophagia</taxon>
        <taxon>Chitinophagales</taxon>
        <taxon>Chitinophagaceae</taxon>
        <taxon>Flavihumibacter</taxon>
    </lineage>
</organism>
<keyword evidence="4" id="KW-0808">Transferase</keyword>